<feature type="non-terminal residue" evidence="1">
    <location>
        <position position="264"/>
    </location>
</feature>
<feature type="non-terminal residue" evidence="1">
    <location>
        <position position="1"/>
    </location>
</feature>
<evidence type="ECO:0000313" key="1">
    <source>
        <dbReference type="EMBL" id="SVD81985.1"/>
    </source>
</evidence>
<reference evidence="1" key="1">
    <citation type="submission" date="2018-05" db="EMBL/GenBank/DDBJ databases">
        <authorList>
            <person name="Lanie J.A."/>
            <person name="Ng W.-L."/>
            <person name="Kazmierczak K.M."/>
            <person name="Andrzejewski T.M."/>
            <person name="Davidsen T.M."/>
            <person name="Wayne K.J."/>
            <person name="Tettelin H."/>
            <person name="Glass J.I."/>
            <person name="Rusch D."/>
            <person name="Podicherti R."/>
            <person name="Tsui H.-C.T."/>
            <person name="Winkler M.E."/>
        </authorList>
    </citation>
    <scope>NUCLEOTIDE SEQUENCE</scope>
</reference>
<gene>
    <name evidence="1" type="ORF">METZ01_LOCUS434839</name>
</gene>
<name>A0A382YGL8_9ZZZZ</name>
<protein>
    <submittedName>
        <fullName evidence="1">Uncharacterized protein</fullName>
    </submittedName>
</protein>
<accession>A0A382YGL8</accession>
<sequence>AGGGSGTKTLGGAVTVAGVFTVDTLVTTAMEGNNLTVTDETDINGTITISTATLDANGAFDATGGTITFTDAGNLNLDSTVTSLGTLSDNFGTVIYDGVDQVVFSDVYYSLTAGGGSGTKTLAGAVTVAGDLTIDTDVTIAMDTHDLTVTNATDIDGTLAVADNTLTLDGSSDIDGTITISTGTVDANGTFDATSGFVTFTNVGNLTLFSTVIDLGTLSNNFSTVIYDGVDQVVFSDVYYNLTAGGGSGTKTLGGNVTVENDLT</sequence>
<organism evidence="1">
    <name type="scientific">marine metagenome</name>
    <dbReference type="NCBI Taxonomy" id="408172"/>
    <lineage>
        <taxon>unclassified sequences</taxon>
        <taxon>metagenomes</taxon>
        <taxon>ecological metagenomes</taxon>
    </lineage>
</organism>
<dbReference type="EMBL" id="UINC01175382">
    <property type="protein sequence ID" value="SVD81985.1"/>
    <property type="molecule type" value="Genomic_DNA"/>
</dbReference>
<proteinExistence type="predicted"/>
<dbReference type="AlphaFoldDB" id="A0A382YGL8"/>